<dbReference type="InterPro" id="IPR052196">
    <property type="entry name" value="Bact_Kbp"/>
</dbReference>
<evidence type="ECO:0000256" key="3">
    <source>
        <dbReference type="SAM" id="MobiDB-lite"/>
    </source>
</evidence>
<protein>
    <submittedName>
        <fullName evidence="5">LysM repeat-containing protein</fullName>
    </submittedName>
</protein>
<evidence type="ECO:0000256" key="2">
    <source>
        <dbReference type="ARBA" id="ARBA00022801"/>
    </source>
</evidence>
<dbReference type="PROSITE" id="PS51782">
    <property type="entry name" value="LYSM"/>
    <property type="match status" value="1"/>
</dbReference>
<reference evidence="5 6" key="1">
    <citation type="submission" date="2016-10" db="EMBL/GenBank/DDBJ databases">
        <authorList>
            <person name="de Groot N.N."/>
        </authorList>
    </citation>
    <scope>NUCLEOTIDE SEQUENCE [LARGE SCALE GENOMIC DNA]</scope>
    <source>
        <strain evidence="5 6">DSM 10495</strain>
    </source>
</reference>
<dbReference type="Pfam" id="PF01476">
    <property type="entry name" value="LysM"/>
    <property type="match status" value="1"/>
</dbReference>
<comment type="similarity">
    <text evidence="1">Belongs to the transglycosylase family. Rpf subfamily.</text>
</comment>
<dbReference type="EMBL" id="FNSN01000003">
    <property type="protein sequence ID" value="SEC41280.1"/>
    <property type="molecule type" value="Genomic_DNA"/>
</dbReference>
<dbReference type="STRING" id="156980.SAMN04489745_2806"/>
<keyword evidence="6" id="KW-1185">Reference proteome</keyword>
<dbReference type="InterPro" id="IPR036779">
    <property type="entry name" value="LysM_dom_sf"/>
</dbReference>
<evidence type="ECO:0000313" key="6">
    <source>
        <dbReference type="Proteomes" id="UP000182652"/>
    </source>
</evidence>
<dbReference type="SUPFAM" id="SSF53955">
    <property type="entry name" value="Lysozyme-like"/>
    <property type="match status" value="1"/>
</dbReference>
<dbReference type="InterPro" id="IPR018392">
    <property type="entry name" value="LysM"/>
</dbReference>
<name>A0A1H4SB59_9MICC</name>
<sequence length="252" mass="26078">MAYEDFRGRNEYRWSPEHLEIMKQNAISLATRRSLAVVAASGALLGGVALAAPAANAAGESTWDALAQCESGGNWSINTGNGYYGGLQFDQSTWQAYGGTGSAAEASKSQQIAVAEKVQANQGWGAWPSCSSQLGLSGNGGGSAAAAPAPAQNTQVQAQGQYTQQQAPQQAPVEQAPVQQAPVEQAQPAPRHAAEVPVTGKTYTVEAGDTLAKIAQKLGLKGGWELLADANASTVTDVNLIFPGQELQIPAE</sequence>
<feature type="domain" description="LysM" evidence="4">
    <location>
        <begin position="201"/>
        <end position="249"/>
    </location>
</feature>
<dbReference type="InterPro" id="IPR010618">
    <property type="entry name" value="RPF"/>
</dbReference>
<evidence type="ECO:0000256" key="1">
    <source>
        <dbReference type="ARBA" id="ARBA00010830"/>
    </source>
</evidence>
<dbReference type="PANTHER" id="PTHR34700:SF4">
    <property type="entry name" value="PHAGE-LIKE ELEMENT PBSX PROTEIN XKDP"/>
    <property type="match status" value="1"/>
</dbReference>
<evidence type="ECO:0000259" key="4">
    <source>
        <dbReference type="PROSITE" id="PS51782"/>
    </source>
</evidence>
<proteinExistence type="inferred from homology"/>
<keyword evidence="2" id="KW-0378">Hydrolase</keyword>
<dbReference type="Gene3D" id="1.10.530.10">
    <property type="match status" value="1"/>
</dbReference>
<dbReference type="SUPFAM" id="SSF54106">
    <property type="entry name" value="LysM domain"/>
    <property type="match status" value="1"/>
</dbReference>
<dbReference type="Pfam" id="PF06737">
    <property type="entry name" value="Transglycosylas"/>
    <property type="match status" value="1"/>
</dbReference>
<dbReference type="PANTHER" id="PTHR34700">
    <property type="entry name" value="POTASSIUM BINDING PROTEIN KBP"/>
    <property type="match status" value="1"/>
</dbReference>
<dbReference type="Proteomes" id="UP000182652">
    <property type="component" value="Unassembled WGS sequence"/>
</dbReference>
<feature type="region of interest" description="Disordered" evidence="3">
    <location>
        <begin position="137"/>
        <end position="198"/>
    </location>
</feature>
<dbReference type="SMART" id="SM00257">
    <property type="entry name" value="LysM"/>
    <property type="match status" value="1"/>
</dbReference>
<dbReference type="InterPro" id="IPR023346">
    <property type="entry name" value="Lysozyme-like_dom_sf"/>
</dbReference>
<dbReference type="CDD" id="cd00118">
    <property type="entry name" value="LysM"/>
    <property type="match status" value="1"/>
</dbReference>
<gene>
    <name evidence="5" type="ORF">SAMN04489745_2806</name>
</gene>
<dbReference type="AlphaFoldDB" id="A0A1H4SB59"/>
<evidence type="ECO:0000313" key="5">
    <source>
        <dbReference type="EMBL" id="SEC41280.1"/>
    </source>
</evidence>
<accession>A0A1H4SB59</accession>
<feature type="compositionally biased region" description="Low complexity" evidence="3">
    <location>
        <begin position="144"/>
        <end position="190"/>
    </location>
</feature>
<dbReference type="CDD" id="cd13925">
    <property type="entry name" value="RPF"/>
    <property type="match status" value="1"/>
</dbReference>
<organism evidence="5 6">
    <name type="scientific">Arthrobacter woluwensis</name>
    <dbReference type="NCBI Taxonomy" id="156980"/>
    <lineage>
        <taxon>Bacteria</taxon>
        <taxon>Bacillati</taxon>
        <taxon>Actinomycetota</taxon>
        <taxon>Actinomycetes</taxon>
        <taxon>Micrococcales</taxon>
        <taxon>Micrococcaceae</taxon>
        <taxon>Arthrobacter</taxon>
    </lineage>
</organism>
<dbReference type="GO" id="GO:0016787">
    <property type="term" value="F:hydrolase activity"/>
    <property type="evidence" value="ECO:0007669"/>
    <property type="project" value="UniProtKB-KW"/>
</dbReference>
<dbReference type="Gene3D" id="3.10.350.10">
    <property type="entry name" value="LysM domain"/>
    <property type="match status" value="1"/>
</dbReference>